<sequence>MKLVMMGTGVFALPTLRTLIESNHEVVGLFTQPDRHGRGHHQHINPMKALAEEHQIPVFQPIKANAPESIQDLQSLDADLCVVAAYGQILSQELLDTPKQGAINLHASLLPKYRGAAPIQWAVKKGEQETGVTIFQIEPKLDAGPVWGVVSTPIGTNETYGELQDRLALMGAELCLEVLGRIESGTYTPVVQDHNQLTLAPRLAKEDGEIDWTSPAAAINSHVRAVQPWPKPTTVLELQKRKPLNVQILQTKPKQEFDSEFDLEATSSAIPGEIIQVTKHELCVRTGNNENLLIEKIQPAGKKLMEIDEFLRGYQPKPGDRFVNRN</sequence>
<dbReference type="Pfam" id="PF02911">
    <property type="entry name" value="Formyl_trans_C"/>
    <property type="match status" value="1"/>
</dbReference>
<dbReference type="InterPro" id="IPR041711">
    <property type="entry name" value="Met-tRNA-FMT_N"/>
</dbReference>
<dbReference type="Gene3D" id="3.40.50.12230">
    <property type="match status" value="1"/>
</dbReference>
<comment type="similarity">
    <text evidence="1 5">Belongs to the Fmt family.</text>
</comment>
<dbReference type="Proteomes" id="UP000317178">
    <property type="component" value="Chromosome"/>
</dbReference>
<dbReference type="NCBIfam" id="TIGR00460">
    <property type="entry name" value="fmt"/>
    <property type="match status" value="1"/>
</dbReference>
<dbReference type="KEGG" id="plon:Pla110_32590"/>
<dbReference type="Pfam" id="PF00551">
    <property type="entry name" value="Formyl_trans_N"/>
    <property type="match status" value="1"/>
</dbReference>
<dbReference type="OrthoDB" id="9802815at2"/>
<comment type="catalytic activity">
    <reaction evidence="5">
        <text>L-methionyl-tRNA(fMet) + (6R)-10-formyltetrahydrofolate = N-formyl-L-methionyl-tRNA(fMet) + (6S)-5,6,7,8-tetrahydrofolate + H(+)</text>
        <dbReference type="Rhea" id="RHEA:24380"/>
        <dbReference type="Rhea" id="RHEA-COMP:9952"/>
        <dbReference type="Rhea" id="RHEA-COMP:9953"/>
        <dbReference type="ChEBI" id="CHEBI:15378"/>
        <dbReference type="ChEBI" id="CHEBI:57453"/>
        <dbReference type="ChEBI" id="CHEBI:78530"/>
        <dbReference type="ChEBI" id="CHEBI:78844"/>
        <dbReference type="ChEBI" id="CHEBI:195366"/>
        <dbReference type="EC" id="2.1.2.9"/>
    </reaction>
</comment>
<dbReference type="SUPFAM" id="SSF53328">
    <property type="entry name" value="Formyltransferase"/>
    <property type="match status" value="1"/>
</dbReference>
<organism evidence="8 9">
    <name type="scientific">Polystyrenella longa</name>
    <dbReference type="NCBI Taxonomy" id="2528007"/>
    <lineage>
        <taxon>Bacteria</taxon>
        <taxon>Pseudomonadati</taxon>
        <taxon>Planctomycetota</taxon>
        <taxon>Planctomycetia</taxon>
        <taxon>Planctomycetales</taxon>
        <taxon>Planctomycetaceae</taxon>
        <taxon>Polystyrenella</taxon>
    </lineage>
</organism>
<feature type="domain" description="Formyl transferase N-terminal" evidence="6">
    <location>
        <begin position="1"/>
        <end position="178"/>
    </location>
</feature>
<dbReference type="GO" id="GO:0004479">
    <property type="term" value="F:methionyl-tRNA formyltransferase activity"/>
    <property type="evidence" value="ECO:0007669"/>
    <property type="project" value="UniProtKB-UniRule"/>
</dbReference>
<dbReference type="GO" id="GO:0005829">
    <property type="term" value="C:cytosol"/>
    <property type="evidence" value="ECO:0007669"/>
    <property type="project" value="TreeGrafter"/>
</dbReference>
<dbReference type="RefSeq" id="WP_144996929.1">
    <property type="nucleotide sequence ID" value="NZ_CP036281.1"/>
</dbReference>
<dbReference type="CDD" id="cd08704">
    <property type="entry name" value="Met_tRNA_FMT_C"/>
    <property type="match status" value="1"/>
</dbReference>
<evidence type="ECO:0000313" key="8">
    <source>
        <dbReference type="EMBL" id="QDU81517.1"/>
    </source>
</evidence>
<dbReference type="PANTHER" id="PTHR11138">
    <property type="entry name" value="METHIONYL-TRNA FORMYLTRANSFERASE"/>
    <property type="match status" value="1"/>
</dbReference>
<dbReference type="SUPFAM" id="SSF50486">
    <property type="entry name" value="FMT C-terminal domain-like"/>
    <property type="match status" value="1"/>
</dbReference>
<dbReference type="InterPro" id="IPR005794">
    <property type="entry name" value="Fmt"/>
</dbReference>
<dbReference type="CDD" id="cd08646">
    <property type="entry name" value="FMT_core_Met-tRNA-FMT_N"/>
    <property type="match status" value="1"/>
</dbReference>
<evidence type="ECO:0000256" key="3">
    <source>
        <dbReference type="ARBA" id="ARBA00022679"/>
    </source>
</evidence>
<evidence type="ECO:0000259" key="7">
    <source>
        <dbReference type="Pfam" id="PF02911"/>
    </source>
</evidence>
<evidence type="ECO:0000256" key="1">
    <source>
        <dbReference type="ARBA" id="ARBA00010699"/>
    </source>
</evidence>
<feature type="binding site" evidence="5">
    <location>
        <begin position="108"/>
        <end position="111"/>
    </location>
    <ligand>
        <name>(6S)-5,6,7,8-tetrahydrofolate</name>
        <dbReference type="ChEBI" id="CHEBI:57453"/>
    </ligand>
</feature>
<dbReference type="EMBL" id="CP036281">
    <property type="protein sequence ID" value="QDU81517.1"/>
    <property type="molecule type" value="Genomic_DNA"/>
</dbReference>
<dbReference type="AlphaFoldDB" id="A0A518CQL1"/>
<comment type="function">
    <text evidence="5">Attaches a formyl group to the free amino group of methionyl-tRNA(fMet). The formyl group appears to play a dual role in the initiator identity of N-formylmethionyl-tRNA by promoting its recognition by IF2 and preventing the misappropriation of this tRNA by the elongation apparatus.</text>
</comment>
<dbReference type="InterPro" id="IPR044135">
    <property type="entry name" value="Met-tRNA-FMT_C"/>
</dbReference>
<evidence type="ECO:0000256" key="4">
    <source>
        <dbReference type="ARBA" id="ARBA00022917"/>
    </source>
</evidence>
<evidence type="ECO:0000313" key="9">
    <source>
        <dbReference type="Proteomes" id="UP000317178"/>
    </source>
</evidence>
<dbReference type="HAMAP" id="MF_00182">
    <property type="entry name" value="Formyl_trans"/>
    <property type="match status" value="1"/>
</dbReference>
<dbReference type="InterPro" id="IPR005793">
    <property type="entry name" value="Formyl_trans_C"/>
</dbReference>
<keyword evidence="3 5" id="KW-0808">Transferase</keyword>
<evidence type="ECO:0000256" key="2">
    <source>
        <dbReference type="ARBA" id="ARBA00012261"/>
    </source>
</evidence>
<proteinExistence type="inferred from homology"/>
<dbReference type="InterPro" id="IPR002376">
    <property type="entry name" value="Formyl_transf_N"/>
</dbReference>
<evidence type="ECO:0000256" key="5">
    <source>
        <dbReference type="HAMAP-Rule" id="MF_00182"/>
    </source>
</evidence>
<dbReference type="EC" id="2.1.2.9" evidence="2 5"/>
<feature type="domain" description="Formyl transferase C-terminal" evidence="7">
    <location>
        <begin position="203"/>
        <end position="314"/>
    </location>
</feature>
<accession>A0A518CQL1</accession>
<evidence type="ECO:0000259" key="6">
    <source>
        <dbReference type="Pfam" id="PF00551"/>
    </source>
</evidence>
<dbReference type="PANTHER" id="PTHR11138:SF5">
    <property type="entry name" value="METHIONYL-TRNA FORMYLTRANSFERASE, MITOCHONDRIAL"/>
    <property type="match status" value="1"/>
</dbReference>
<keyword evidence="9" id="KW-1185">Reference proteome</keyword>
<name>A0A518CQL1_9PLAN</name>
<gene>
    <name evidence="5 8" type="primary">fmt</name>
    <name evidence="8" type="ORF">Pla110_32590</name>
</gene>
<keyword evidence="4 5" id="KW-0648">Protein biosynthesis</keyword>
<dbReference type="InterPro" id="IPR036477">
    <property type="entry name" value="Formyl_transf_N_sf"/>
</dbReference>
<protein>
    <recommendedName>
        <fullName evidence="2 5">Methionyl-tRNA formyltransferase</fullName>
        <ecNumber evidence="2 5">2.1.2.9</ecNumber>
    </recommendedName>
</protein>
<dbReference type="InterPro" id="IPR011034">
    <property type="entry name" value="Formyl_transferase-like_C_sf"/>
</dbReference>
<reference evidence="8 9" key="1">
    <citation type="submission" date="2019-02" db="EMBL/GenBank/DDBJ databases">
        <title>Deep-cultivation of Planctomycetes and their phenomic and genomic characterization uncovers novel biology.</title>
        <authorList>
            <person name="Wiegand S."/>
            <person name="Jogler M."/>
            <person name="Boedeker C."/>
            <person name="Pinto D."/>
            <person name="Vollmers J."/>
            <person name="Rivas-Marin E."/>
            <person name="Kohn T."/>
            <person name="Peeters S.H."/>
            <person name="Heuer A."/>
            <person name="Rast P."/>
            <person name="Oberbeckmann S."/>
            <person name="Bunk B."/>
            <person name="Jeske O."/>
            <person name="Meyerdierks A."/>
            <person name="Storesund J.E."/>
            <person name="Kallscheuer N."/>
            <person name="Luecker S."/>
            <person name="Lage O.M."/>
            <person name="Pohl T."/>
            <person name="Merkel B.J."/>
            <person name="Hornburger P."/>
            <person name="Mueller R.-W."/>
            <person name="Bruemmer F."/>
            <person name="Labrenz M."/>
            <person name="Spormann A.M."/>
            <person name="Op den Camp H."/>
            <person name="Overmann J."/>
            <person name="Amann R."/>
            <person name="Jetten M.S.M."/>
            <person name="Mascher T."/>
            <person name="Medema M.H."/>
            <person name="Devos D.P."/>
            <person name="Kaster A.-K."/>
            <person name="Ovreas L."/>
            <person name="Rohde M."/>
            <person name="Galperin M.Y."/>
            <person name="Jogler C."/>
        </authorList>
    </citation>
    <scope>NUCLEOTIDE SEQUENCE [LARGE SCALE GENOMIC DNA]</scope>
    <source>
        <strain evidence="8 9">Pla110</strain>
    </source>
</reference>